<evidence type="ECO:0000259" key="8">
    <source>
        <dbReference type="PROSITE" id="PS50059"/>
    </source>
</evidence>
<evidence type="ECO:0000256" key="5">
    <source>
        <dbReference type="ARBA" id="ARBA00023235"/>
    </source>
</evidence>
<dbReference type="GO" id="GO:0003755">
    <property type="term" value="F:peptidyl-prolyl cis-trans isomerase activity"/>
    <property type="evidence" value="ECO:0007669"/>
    <property type="project" value="UniProtKB-KW"/>
</dbReference>
<dbReference type="Proteomes" id="UP000219338">
    <property type="component" value="Unassembled WGS sequence"/>
</dbReference>
<dbReference type="SUPFAM" id="SSF54534">
    <property type="entry name" value="FKBP-like"/>
    <property type="match status" value="1"/>
</dbReference>
<name>A0A284RUW2_ARMOS</name>
<sequence length="241" mass="26696">MDLILPYLIGTSAVWHLVHRHGSHYLARWLVPRAYPQNQPRIDMKSGTSLDTSCNFVYASTLRQWHEHIIRTFSLECAPYLAPRLRDKKLDRLPGSRSALRPYIRGESCASTLSSHHLSFASFCPIVGASSTSMGVVIETLTPGDGRSFPKKGDKVTMHYVGTLNDGSKFDSSRDRGHPFVTEIGVGKVIKGWDEAVPQLSLGQKARLVASADYAYGSRGFPPVIPPNSTLTFEVELLKIN</sequence>
<evidence type="ECO:0000256" key="2">
    <source>
        <dbReference type="ARBA" id="ARBA00002388"/>
    </source>
</evidence>
<comment type="similarity">
    <text evidence="6">Belongs to the FKBP-type PPIase family. FKBP1 subfamily.</text>
</comment>
<keyword evidence="5 7" id="KW-0413">Isomerase</keyword>
<comment type="catalytic activity">
    <reaction evidence="1 7">
        <text>[protein]-peptidylproline (omega=180) = [protein]-peptidylproline (omega=0)</text>
        <dbReference type="Rhea" id="RHEA:16237"/>
        <dbReference type="Rhea" id="RHEA-COMP:10747"/>
        <dbReference type="Rhea" id="RHEA-COMP:10748"/>
        <dbReference type="ChEBI" id="CHEBI:83833"/>
        <dbReference type="ChEBI" id="CHEBI:83834"/>
        <dbReference type="EC" id="5.2.1.8"/>
    </reaction>
</comment>
<evidence type="ECO:0000256" key="1">
    <source>
        <dbReference type="ARBA" id="ARBA00000971"/>
    </source>
</evidence>
<dbReference type="InterPro" id="IPR001179">
    <property type="entry name" value="PPIase_FKBP_dom"/>
</dbReference>
<dbReference type="EC" id="5.2.1.8" evidence="3 7"/>
<accession>A0A284RUW2</accession>
<gene>
    <name evidence="9" type="ORF">ARMOST_15987</name>
</gene>
<dbReference type="PROSITE" id="PS50059">
    <property type="entry name" value="FKBP_PPIASE"/>
    <property type="match status" value="1"/>
</dbReference>
<reference evidence="10" key="1">
    <citation type="journal article" date="2017" name="Nat. Ecol. Evol.">
        <title>Genome expansion and lineage-specific genetic innovations in the forest pathogenic fungi Armillaria.</title>
        <authorList>
            <person name="Sipos G."/>
            <person name="Prasanna A.N."/>
            <person name="Walter M.C."/>
            <person name="O'Connor E."/>
            <person name="Balint B."/>
            <person name="Krizsan K."/>
            <person name="Kiss B."/>
            <person name="Hess J."/>
            <person name="Varga T."/>
            <person name="Slot J."/>
            <person name="Riley R."/>
            <person name="Boka B."/>
            <person name="Rigling D."/>
            <person name="Barry K."/>
            <person name="Lee J."/>
            <person name="Mihaltcheva S."/>
            <person name="LaButti K."/>
            <person name="Lipzen A."/>
            <person name="Waldron R."/>
            <person name="Moloney N.M."/>
            <person name="Sperisen C."/>
            <person name="Kredics L."/>
            <person name="Vagvoelgyi C."/>
            <person name="Patrignani A."/>
            <person name="Fitzpatrick D."/>
            <person name="Nagy I."/>
            <person name="Doyle S."/>
            <person name="Anderson J.B."/>
            <person name="Grigoriev I.V."/>
            <person name="Gueldener U."/>
            <person name="Muensterkoetter M."/>
            <person name="Nagy L.G."/>
        </authorList>
    </citation>
    <scope>NUCLEOTIDE SEQUENCE [LARGE SCALE GENOMIC DNA]</scope>
    <source>
        <strain evidence="10">C18/9</strain>
    </source>
</reference>
<evidence type="ECO:0000313" key="9">
    <source>
        <dbReference type="EMBL" id="SJL12559.1"/>
    </source>
</evidence>
<evidence type="ECO:0000313" key="10">
    <source>
        <dbReference type="Proteomes" id="UP000219338"/>
    </source>
</evidence>
<keyword evidence="10" id="KW-1185">Reference proteome</keyword>
<feature type="domain" description="PPIase FKBP-type" evidence="8">
    <location>
        <begin position="153"/>
        <end position="241"/>
    </location>
</feature>
<organism evidence="9 10">
    <name type="scientific">Armillaria ostoyae</name>
    <name type="common">Armillaria root rot fungus</name>
    <dbReference type="NCBI Taxonomy" id="47428"/>
    <lineage>
        <taxon>Eukaryota</taxon>
        <taxon>Fungi</taxon>
        <taxon>Dikarya</taxon>
        <taxon>Basidiomycota</taxon>
        <taxon>Agaricomycotina</taxon>
        <taxon>Agaricomycetes</taxon>
        <taxon>Agaricomycetidae</taxon>
        <taxon>Agaricales</taxon>
        <taxon>Marasmiineae</taxon>
        <taxon>Physalacriaceae</taxon>
        <taxon>Armillaria</taxon>
    </lineage>
</organism>
<protein>
    <recommendedName>
        <fullName evidence="3 7">peptidylprolyl isomerase</fullName>
        <ecNumber evidence="3 7">5.2.1.8</ecNumber>
    </recommendedName>
</protein>
<evidence type="ECO:0000256" key="7">
    <source>
        <dbReference type="PROSITE-ProRule" id="PRU00277"/>
    </source>
</evidence>
<dbReference type="STRING" id="47428.A0A284RUW2"/>
<dbReference type="Gene3D" id="3.10.50.40">
    <property type="match status" value="1"/>
</dbReference>
<dbReference type="InterPro" id="IPR046357">
    <property type="entry name" value="PPIase_dom_sf"/>
</dbReference>
<comment type="function">
    <text evidence="2">PPIases accelerate the folding of proteins. It catalyzes the cis-trans isomerization of proline imidic peptide bonds in oligopeptides.</text>
</comment>
<dbReference type="AlphaFoldDB" id="A0A284RUW2"/>
<dbReference type="InterPro" id="IPR050689">
    <property type="entry name" value="FKBP-type_PPIase"/>
</dbReference>
<proteinExistence type="inferred from homology"/>
<evidence type="ECO:0000256" key="3">
    <source>
        <dbReference type="ARBA" id="ARBA00013194"/>
    </source>
</evidence>
<dbReference type="PANTHER" id="PTHR10516:SF443">
    <property type="entry name" value="FK506-BINDING PROTEIN 59-RELATED"/>
    <property type="match status" value="1"/>
</dbReference>
<dbReference type="OrthoDB" id="1902587at2759"/>
<dbReference type="FunFam" id="3.10.50.40:FF:000025">
    <property type="entry name" value="Peptidylprolyl isomerase"/>
    <property type="match status" value="1"/>
</dbReference>
<dbReference type="GO" id="GO:0005737">
    <property type="term" value="C:cytoplasm"/>
    <property type="evidence" value="ECO:0007669"/>
    <property type="project" value="TreeGrafter"/>
</dbReference>
<keyword evidence="4 7" id="KW-0697">Rotamase</keyword>
<evidence type="ECO:0000256" key="4">
    <source>
        <dbReference type="ARBA" id="ARBA00023110"/>
    </source>
</evidence>
<dbReference type="EMBL" id="FUEG01000017">
    <property type="protein sequence ID" value="SJL12559.1"/>
    <property type="molecule type" value="Genomic_DNA"/>
</dbReference>
<dbReference type="Pfam" id="PF00254">
    <property type="entry name" value="FKBP_C"/>
    <property type="match status" value="1"/>
</dbReference>
<dbReference type="PANTHER" id="PTHR10516">
    <property type="entry name" value="PEPTIDYL-PROLYL CIS-TRANS ISOMERASE"/>
    <property type="match status" value="1"/>
</dbReference>
<evidence type="ECO:0000256" key="6">
    <source>
        <dbReference type="ARBA" id="ARBA00038106"/>
    </source>
</evidence>